<gene>
    <name evidence="2" type="ORF">V5E97_39795</name>
</gene>
<dbReference type="Pfam" id="PF13401">
    <property type="entry name" value="AAA_22"/>
    <property type="match status" value="1"/>
</dbReference>
<dbReference type="SMART" id="SM00382">
    <property type="entry name" value="AAA"/>
    <property type="match status" value="1"/>
</dbReference>
<dbReference type="PANTHER" id="PTHR35894:SF1">
    <property type="entry name" value="PHOSPHORIBULOKINASE _ URIDINE KINASE FAMILY"/>
    <property type="match status" value="1"/>
</dbReference>
<dbReference type="SUPFAM" id="SSF52540">
    <property type="entry name" value="P-loop containing nucleoside triphosphate hydrolases"/>
    <property type="match status" value="1"/>
</dbReference>
<dbReference type="CDD" id="cd00009">
    <property type="entry name" value="AAA"/>
    <property type="match status" value="1"/>
</dbReference>
<dbReference type="PANTHER" id="PTHR35894">
    <property type="entry name" value="GENERAL SECRETION PATHWAY PROTEIN A-RELATED"/>
    <property type="match status" value="1"/>
</dbReference>
<dbReference type="Gene3D" id="3.40.50.300">
    <property type="entry name" value="P-loop containing nucleotide triphosphate hydrolases"/>
    <property type="match status" value="1"/>
</dbReference>
<evidence type="ECO:0000313" key="2">
    <source>
        <dbReference type="EMBL" id="XBH04393.1"/>
    </source>
</evidence>
<dbReference type="GO" id="GO:0016887">
    <property type="term" value="F:ATP hydrolysis activity"/>
    <property type="evidence" value="ECO:0007669"/>
    <property type="project" value="InterPro"/>
</dbReference>
<dbReference type="RefSeq" id="WP_406697151.1">
    <property type="nucleotide sequence ID" value="NZ_CP155447.1"/>
</dbReference>
<reference evidence="2" key="1">
    <citation type="submission" date="2024-05" db="EMBL/GenBank/DDBJ databases">
        <title>Planctomycetes of the genus Singulisphaera possess chitinolytic capabilities.</title>
        <authorList>
            <person name="Ivanova A."/>
        </authorList>
    </citation>
    <scope>NUCLEOTIDE SEQUENCE</scope>
    <source>
        <strain evidence="2">Ch08T</strain>
    </source>
</reference>
<dbReference type="EMBL" id="CP155447">
    <property type="protein sequence ID" value="XBH04393.1"/>
    <property type="molecule type" value="Genomic_DNA"/>
</dbReference>
<organism evidence="2">
    <name type="scientific">Singulisphaera sp. Ch08</name>
    <dbReference type="NCBI Taxonomy" id="3120278"/>
    <lineage>
        <taxon>Bacteria</taxon>
        <taxon>Pseudomonadati</taxon>
        <taxon>Planctomycetota</taxon>
        <taxon>Planctomycetia</taxon>
        <taxon>Isosphaerales</taxon>
        <taxon>Isosphaeraceae</taxon>
        <taxon>Singulisphaera</taxon>
    </lineage>
</organism>
<dbReference type="InterPro" id="IPR027417">
    <property type="entry name" value="P-loop_NTPase"/>
</dbReference>
<dbReference type="AlphaFoldDB" id="A0AAU7CH76"/>
<protein>
    <submittedName>
        <fullName evidence="2">AAA family ATPase</fullName>
    </submittedName>
</protein>
<evidence type="ECO:0000259" key="1">
    <source>
        <dbReference type="SMART" id="SM00382"/>
    </source>
</evidence>
<proteinExistence type="predicted"/>
<dbReference type="InterPro" id="IPR052026">
    <property type="entry name" value="ExeA_AAA_ATPase_DNA-bind"/>
</dbReference>
<feature type="domain" description="AAA+ ATPase" evidence="1">
    <location>
        <begin position="42"/>
        <end position="239"/>
    </location>
</feature>
<accession>A0AAU7CH76</accession>
<sequence length="268" mass="28309">MYEAHFGLSGRPFGETVNTSAYVSLPSRDTVLRRIRYGLEHGQGPALIFGASGMGKTLLARTLARELGGASAHVVFPAMPGGELLALLAEELGAGIAGDDTTVTGPLKRLRSWLATASARGERPLLIVDEAHLIDDPTTFESLRLLLNFATNGPPDLSLLLVGGPEILLRIPPGLADRLTARCLLGPLTAKESAAYLLGRLSIVGATSPLFSPETLELLHRAADGMPRRLNRLADLALLIAYAEGQAGPDSRTVSIAARELDFEGMAA</sequence>
<dbReference type="InterPro" id="IPR049945">
    <property type="entry name" value="AAA_22"/>
</dbReference>
<name>A0AAU7CH76_9BACT</name>
<dbReference type="InterPro" id="IPR003593">
    <property type="entry name" value="AAA+_ATPase"/>
</dbReference>